<dbReference type="InterPro" id="IPR011006">
    <property type="entry name" value="CheY-like_superfamily"/>
</dbReference>
<reference evidence="3" key="1">
    <citation type="submission" date="2020-10" db="EMBL/GenBank/DDBJ databases">
        <title>Connecting structure to function with the recovery of over 1000 high-quality activated sludge metagenome-assembled genomes encoding full-length rRNA genes using long-read sequencing.</title>
        <authorList>
            <person name="Singleton C.M."/>
            <person name="Petriglieri F."/>
            <person name="Kristensen J.M."/>
            <person name="Kirkegaard R.H."/>
            <person name="Michaelsen T.Y."/>
            <person name="Andersen M.H."/>
            <person name="Karst S.M."/>
            <person name="Dueholm M.S."/>
            <person name="Nielsen P.H."/>
            <person name="Albertsen M."/>
        </authorList>
    </citation>
    <scope>NUCLEOTIDE SEQUENCE</scope>
    <source>
        <strain evidence="3">EsbW_18-Q3-R4-48_MAXAC.044</strain>
    </source>
</reference>
<evidence type="ECO:0000313" key="3">
    <source>
        <dbReference type="EMBL" id="MBK7421782.1"/>
    </source>
</evidence>
<feature type="domain" description="Response regulatory" evidence="2">
    <location>
        <begin position="9"/>
        <end position="136"/>
    </location>
</feature>
<dbReference type="SUPFAM" id="SSF52172">
    <property type="entry name" value="CheY-like"/>
    <property type="match status" value="1"/>
</dbReference>
<dbReference type="Gene3D" id="3.40.50.2300">
    <property type="match status" value="1"/>
</dbReference>
<dbReference type="EMBL" id="JADJNC010000003">
    <property type="protein sequence ID" value="MBK7421782.1"/>
    <property type="molecule type" value="Genomic_DNA"/>
</dbReference>
<evidence type="ECO:0000313" key="4">
    <source>
        <dbReference type="Proteomes" id="UP000886602"/>
    </source>
</evidence>
<keyword evidence="1" id="KW-0597">Phosphoprotein</keyword>
<dbReference type="InterPro" id="IPR052893">
    <property type="entry name" value="TCS_response_regulator"/>
</dbReference>
<organism evidence="3 4">
    <name type="scientific">Candidatus Propionivibrio dominans</name>
    <dbReference type="NCBI Taxonomy" id="2954373"/>
    <lineage>
        <taxon>Bacteria</taxon>
        <taxon>Pseudomonadati</taxon>
        <taxon>Pseudomonadota</taxon>
        <taxon>Betaproteobacteria</taxon>
        <taxon>Rhodocyclales</taxon>
        <taxon>Rhodocyclaceae</taxon>
        <taxon>Propionivibrio</taxon>
    </lineage>
</organism>
<proteinExistence type="predicted"/>
<dbReference type="InterPro" id="IPR001789">
    <property type="entry name" value="Sig_transdc_resp-reg_receiver"/>
</dbReference>
<name>A0A9D7F9W3_9RHOO</name>
<evidence type="ECO:0000256" key="1">
    <source>
        <dbReference type="PROSITE-ProRule" id="PRU00169"/>
    </source>
</evidence>
<dbReference type="Pfam" id="PF00072">
    <property type="entry name" value="Response_reg"/>
    <property type="match status" value="1"/>
</dbReference>
<dbReference type="PANTHER" id="PTHR44520">
    <property type="entry name" value="RESPONSE REGULATOR RCP1-RELATED"/>
    <property type="match status" value="1"/>
</dbReference>
<dbReference type="PANTHER" id="PTHR44520:SF1">
    <property type="entry name" value="TWO-COMPONENT SYSTEM REGULATORY PROTEIN"/>
    <property type="match status" value="1"/>
</dbReference>
<dbReference type="GO" id="GO:0000160">
    <property type="term" value="P:phosphorelay signal transduction system"/>
    <property type="evidence" value="ECO:0007669"/>
    <property type="project" value="InterPro"/>
</dbReference>
<accession>A0A9D7F9W3</accession>
<dbReference type="Proteomes" id="UP000886602">
    <property type="component" value="Unassembled WGS sequence"/>
</dbReference>
<feature type="modified residue" description="4-aspartylphosphate" evidence="1">
    <location>
        <position position="69"/>
    </location>
</feature>
<dbReference type="PROSITE" id="PS50110">
    <property type="entry name" value="RESPONSE_REGULATORY"/>
    <property type="match status" value="1"/>
</dbReference>
<comment type="caution">
    <text evidence="3">The sequence shown here is derived from an EMBL/GenBank/DDBJ whole genome shotgun (WGS) entry which is preliminary data.</text>
</comment>
<sequence length="150" mass="16720">MSTNNQEMQILLVEDNAADGELTLDALRNCGLVNTVQWVKDGAEALDVLFRSGANSAAESHRLRLVLLDLRLPRVDGLDVLRALRADQRTRLLPVVVMTSSREESDLVRAYDLGANSYVVKPVESEAFMHAVRELGLYWMLINKLPGDTK</sequence>
<gene>
    <name evidence="3" type="ORF">IPJ48_01050</name>
</gene>
<dbReference type="CDD" id="cd17557">
    <property type="entry name" value="REC_Rcp-like"/>
    <property type="match status" value="1"/>
</dbReference>
<protein>
    <submittedName>
        <fullName evidence="3">Response regulator</fullName>
    </submittedName>
</protein>
<dbReference type="AlphaFoldDB" id="A0A9D7F9W3"/>
<evidence type="ECO:0000259" key="2">
    <source>
        <dbReference type="PROSITE" id="PS50110"/>
    </source>
</evidence>
<dbReference type="SMART" id="SM00448">
    <property type="entry name" value="REC"/>
    <property type="match status" value="1"/>
</dbReference>